<name>A0A4Q2KBK6_9FIRM</name>
<keyword evidence="5 6" id="KW-0411">Iron-sulfur</keyword>
<comment type="function">
    <text evidence="6">Binds and transfers iron-sulfur (Fe-S) clusters to target apoproteins. Can hydrolyze ATP.</text>
</comment>
<keyword evidence="6" id="KW-0378">Hydrolase</keyword>
<dbReference type="CDD" id="cd02037">
    <property type="entry name" value="Mrp_NBP35"/>
    <property type="match status" value="1"/>
</dbReference>
<dbReference type="AlphaFoldDB" id="A0A4Q2KBK6"/>
<feature type="binding site" evidence="6">
    <location>
        <begin position="40"/>
        <end position="47"/>
    </location>
    <ligand>
        <name>ATP</name>
        <dbReference type="ChEBI" id="CHEBI:30616"/>
    </ligand>
</feature>
<evidence type="ECO:0000313" key="8">
    <source>
        <dbReference type="Proteomes" id="UP000291269"/>
    </source>
</evidence>
<dbReference type="Proteomes" id="UP000291269">
    <property type="component" value="Unassembled WGS sequence"/>
</dbReference>
<keyword evidence="8" id="KW-1185">Reference proteome</keyword>
<keyword evidence="4 6" id="KW-0408">Iron</keyword>
<dbReference type="EMBL" id="SDOZ01000002">
    <property type="protein sequence ID" value="RXZ60882.1"/>
    <property type="molecule type" value="Genomic_DNA"/>
</dbReference>
<dbReference type="OrthoDB" id="9809679at2"/>
<dbReference type="GO" id="GO:0051539">
    <property type="term" value="F:4 iron, 4 sulfur cluster binding"/>
    <property type="evidence" value="ECO:0007669"/>
    <property type="project" value="TreeGrafter"/>
</dbReference>
<dbReference type="InterPro" id="IPR027417">
    <property type="entry name" value="P-loop_NTPase"/>
</dbReference>
<evidence type="ECO:0000256" key="4">
    <source>
        <dbReference type="ARBA" id="ARBA00023004"/>
    </source>
</evidence>
<dbReference type="HAMAP" id="MF_02040">
    <property type="entry name" value="Mrp_NBP35"/>
    <property type="match status" value="1"/>
</dbReference>
<keyword evidence="2 6" id="KW-0547">Nucleotide-binding</keyword>
<comment type="similarity">
    <text evidence="6">Belongs to the Mrp/NBP35 ATP-binding proteins family.</text>
</comment>
<dbReference type="SUPFAM" id="SSF52540">
    <property type="entry name" value="P-loop containing nucleoside triphosphate hydrolases"/>
    <property type="match status" value="1"/>
</dbReference>
<organism evidence="7 8">
    <name type="scientific">Candidatus Borkfalkia ceftriaxoniphila</name>
    <dbReference type="NCBI Taxonomy" id="2508949"/>
    <lineage>
        <taxon>Bacteria</taxon>
        <taxon>Bacillati</taxon>
        <taxon>Bacillota</taxon>
        <taxon>Clostridia</taxon>
        <taxon>Christensenellales</taxon>
        <taxon>Christensenellaceae</taxon>
        <taxon>Candidatus Borkfalkia</taxon>
    </lineage>
</organism>
<dbReference type="FunFam" id="3.40.50.300:FF:001119">
    <property type="entry name" value="Iron-sulfur cluster carrier protein"/>
    <property type="match status" value="1"/>
</dbReference>
<reference evidence="7 8" key="1">
    <citation type="journal article" date="2019" name="Gut">
        <title>Antibiotics-induced monodominance of a novel gut bacterial order.</title>
        <authorList>
            <person name="Hildebrand F."/>
            <person name="Moitinho-Silva L."/>
            <person name="Blasche S."/>
            <person name="Jahn M.T."/>
            <person name="Gossmann T.I."/>
            <person name="Heuerta-Cepas J."/>
            <person name="Hercog R."/>
            <person name="Luetge M."/>
            <person name="Bahram M."/>
            <person name="Pryszlak A."/>
            <person name="Alves R.J."/>
            <person name="Waszak S.M."/>
            <person name="Zhu A."/>
            <person name="Ye L."/>
            <person name="Costea P.I."/>
            <person name="Aalvink S."/>
            <person name="Belzer C."/>
            <person name="Forslund S.K."/>
            <person name="Sunagawa S."/>
            <person name="Hentschel U."/>
            <person name="Merten C."/>
            <person name="Patil K.R."/>
            <person name="Benes V."/>
            <person name="Bork P."/>
        </authorList>
    </citation>
    <scope>NUCLEOTIDE SEQUENCE [LARGE SCALE GENOMIC DNA]</scope>
    <source>
        <strain evidence="7 8">HDS1380</strain>
    </source>
</reference>
<evidence type="ECO:0000313" key="7">
    <source>
        <dbReference type="EMBL" id="RXZ60882.1"/>
    </source>
</evidence>
<dbReference type="GO" id="GO:0140663">
    <property type="term" value="F:ATP-dependent FeS chaperone activity"/>
    <property type="evidence" value="ECO:0007669"/>
    <property type="project" value="InterPro"/>
</dbReference>
<evidence type="ECO:0000256" key="5">
    <source>
        <dbReference type="ARBA" id="ARBA00023014"/>
    </source>
</evidence>
<dbReference type="Pfam" id="PF10609">
    <property type="entry name" value="ParA"/>
    <property type="match status" value="1"/>
</dbReference>
<dbReference type="Gene3D" id="3.40.50.300">
    <property type="entry name" value="P-loop containing nucleotide triphosphate hydrolases"/>
    <property type="match status" value="1"/>
</dbReference>
<dbReference type="InterPro" id="IPR033756">
    <property type="entry name" value="YlxH/NBP35"/>
</dbReference>
<dbReference type="PANTHER" id="PTHR42961">
    <property type="entry name" value="IRON-SULFUR PROTEIN NUBPL"/>
    <property type="match status" value="1"/>
</dbReference>
<sequence length="274" mass="29700">MSEECTHECGSCSENCSERDMHKKPHELSNIKRVIGVVSGKGGVGKSLTTALLAVTAQRNGLRTAVMDADITGPSIPKMFGISEKASGTEMGILPVISKTGVEIMSMNVLLDNDCDPVIWRGPVIAGTVLQFWTDVIWNDVDYMFVDMPPGTGDVPLSVYQSLPLDGIVVVTTPQELVSMIVKKAVNMAEKMNIPVLGIVENMSYVKCPDCGKVIEIFGKSRADALAKELGVENVAKIPFDNALTTCSDRGLIELFEGDYFQSFFEKLEKSVGE</sequence>
<dbReference type="InterPro" id="IPR019591">
    <property type="entry name" value="Mrp/NBP35_ATP-bd"/>
</dbReference>
<keyword evidence="1 6" id="KW-0479">Metal-binding</keyword>
<comment type="subunit">
    <text evidence="6">Homodimer.</text>
</comment>
<dbReference type="PANTHER" id="PTHR42961:SF2">
    <property type="entry name" value="IRON-SULFUR PROTEIN NUBPL"/>
    <property type="match status" value="1"/>
</dbReference>
<proteinExistence type="inferred from homology"/>
<protein>
    <recommendedName>
        <fullName evidence="6">Iron-sulfur cluster carrier protein</fullName>
    </recommendedName>
</protein>
<dbReference type="GO" id="GO:0046872">
    <property type="term" value="F:metal ion binding"/>
    <property type="evidence" value="ECO:0007669"/>
    <property type="project" value="UniProtKB-KW"/>
</dbReference>
<dbReference type="GO" id="GO:0016226">
    <property type="term" value="P:iron-sulfur cluster assembly"/>
    <property type="evidence" value="ECO:0007669"/>
    <property type="project" value="InterPro"/>
</dbReference>
<gene>
    <name evidence="7" type="ORF">ESZ91_00400</name>
</gene>
<comment type="caution">
    <text evidence="7">The sequence shown here is derived from an EMBL/GenBank/DDBJ whole genome shotgun (WGS) entry which is preliminary data.</text>
</comment>
<accession>A0A4Q2KBK6</accession>
<dbReference type="GO" id="GO:0016887">
    <property type="term" value="F:ATP hydrolysis activity"/>
    <property type="evidence" value="ECO:0007669"/>
    <property type="project" value="UniProtKB-UniRule"/>
</dbReference>
<dbReference type="InterPro" id="IPR044304">
    <property type="entry name" value="NUBPL-like"/>
</dbReference>
<keyword evidence="3 6" id="KW-0067">ATP-binding</keyword>
<dbReference type="RefSeq" id="WP_129223002.1">
    <property type="nucleotide sequence ID" value="NZ_SDOZ01000002.1"/>
</dbReference>
<dbReference type="GO" id="GO:0005524">
    <property type="term" value="F:ATP binding"/>
    <property type="evidence" value="ECO:0007669"/>
    <property type="project" value="UniProtKB-UniRule"/>
</dbReference>
<evidence type="ECO:0000256" key="6">
    <source>
        <dbReference type="HAMAP-Rule" id="MF_02040"/>
    </source>
</evidence>
<evidence type="ECO:0000256" key="2">
    <source>
        <dbReference type="ARBA" id="ARBA00022741"/>
    </source>
</evidence>
<evidence type="ECO:0000256" key="3">
    <source>
        <dbReference type="ARBA" id="ARBA00022840"/>
    </source>
</evidence>
<evidence type="ECO:0000256" key="1">
    <source>
        <dbReference type="ARBA" id="ARBA00022723"/>
    </source>
</evidence>